<name>A0A811VA93_CERCA</name>
<organism evidence="1 2">
    <name type="scientific">Ceratitis capitata</name>
    <name type="common">Mediterranean fruit fly</name>
    <name type="synonym">Tephritis capitata</name>
    <dbReference type="NCBI Taxonomy" id="7213"/>
    <lineage>
        <taxon>Eukaryota</taxon>
        <taxon>Metazoa</taxon>
        <taxon>Ecdysozoa</taxon>
        <taxon>Arthropoda</taxon>
        <taxon>Hexapoda</taxon>
        <taxon>Insecta</taxon>
        <taxon>Pterygota</taxon>
        <taxon>Neoptera</taxon>
        <taxon>Endopterygota</taxon>
        <taxon>Diptera</taxon>
        <taxon>Brachycera</taxon>
        <taxon>Muscomorpha</taxon>
        <taxon>Tephritoidea</taxon>
        <taxon>Tephritidae</taxon>
        <taxon>Ceratitis</taxon>
        <taxon>Ceratitis</taxon>
    </lineage>
</organism>
<gene>
    <name evidence="1" type="ORF">CCAP1982_LOCUS21229</name>
</gene>
<evidence type="ECO:0000313" key="2">
    <source>
        <dbReference type="Proteomes" id="UP000606786"/>
    </source>
</evidence>
<sequence>MYACMYVCKYTWHPNFFTVFQVHFIQVFFWHFDKFSTGSQTTSPRDTTIDSYLDAKGITVKRSVDGKPTTSTHVGDMLFGYDPSAMRTTGPHDAEAERVMCEFLNTCLLANIYLRTCMFHARTNFC</sequence>
<dbReference type="AlphaFoldDB" id="A0A811VA93"/>
<proteinExistence type="predicted"/>
<evidence type="ECO:0000313" key="1">
    <source>
        <dbReference type="EMBL" id="CAD7013158.1"/>
    </source>
</evidence>
<keyword evidence="2" id="KW-1185">Reference proteome</keyword>
<reference evidence="1" key="1">
    <citation type="submission" date="2020-11" db="EMBL/GenBank/DDBJ databases">
        <authorList>
            <person name="Whitehead M."/>
        </authorList>
    </citation>
    <scope>NUCLEOTIDE SEQUENCE</scope>
    <source>
        <strain evidence="1">EGII</strain>
    </source>
</reference>
<protein>
    <submittedName>
        <fullName evidence="1">(Mediterranean fruit fly) hypothetical protein</fullName>
    </submittedName>
</protein>
<comment type="caution">
    <text evidence="1">The sequence shown here is derived from an EMBL/GenBank/DDBJ whole genome shotgun (WGS) entry which is preliminary data.</text>
</comment>
<dbReference type="Proteomes" id="UP000606786">
    <property type="component" value="Unassembled WGS sequence"/>
</dbReference>
<dbReference type="EMBL" id="CAJHJT010000056">
    <property type="protein sequence ID" value="CAD7013158.1"/>
    <property type="molecule type" value="Genomic_DNA"/>
</dbReference>
<accession>A0A811VA93</accession>